<dbReference type="SUPFAM" id="SSF47384">
    <property type="entry name" value="Homodimeric domain of signal transducing histidine kinase"/>
    <property type="match status" value="1"/>
</dbReference>
<gene>
    <name evidence="4" type="ORF">CVT23_16395</name>
</gene>
<sequence length="70" mass="7921">MPARKPQAEARAASLEDDFVTPLTTIRGLLEILRDCPDLPPSERRRFIDMALTDCARLDRGIERLLIDEG</sequence>
<reference evidence="4 5" key="1">
    <citation type="submission" date="2017-11" db="EMBL/GenBank/DDBJ databases">
        <title>Draft genome sequence of Rhizobiales bacterium SY3-13.</title>
        <authorList>
            <person name="Sun C."/>
        </authorList>
    </citation>
    <scope>NUCLEOTIDE SEQUENCE [LARGE SCALE GENOMIC DNA]</scope>
    <source>
        <strain evidence="4 5">SY3-13</strain>
    </source>
</reference>
<comment type="catalytic activity">
    <reaction evidence="1">
        <text>ATP + protein L-histidine = ADP + protein N-phospho-L-histidine.</text>
        <dbReference type="EC" id="2.7.13.3"/>
    </reaction>
</comment>
<evidence type="ECO:0000313" key="4">
    <source>
        <dbReference type="EMBL" id="PJK28536.1"/>
    </source>
</evidence>
<accession>A0A2M9FYI8</accession>
<dbReference type="EMBL" id="PHIG01000043">
    <property type="protein sequence ID" value="PJK28536.1"/>
    <property type="molecule type" value="Genomic_DNA"/>
</dbReference>
<evidence type="ECO:0000313" key="5">
    <source>
        <dbReference type="Proteomes" id="UP000229498"/>
    </source>
</evidence>
<dbReference type="RefSeq" id="WP_109796015.1">
    <property type="nucleotide sequence ID" value="NZ_PHIG01000043.1"/>
</dbReference>
<dbReference type="InterPro" id="IPR003661">
    <property type="entry name" value="HisK_dim/P_dom"/>
</dbReference>
<organism evidence="4 5">
    <name type="scientific">Minwuia thermotolerans</name>
    <dbReference type="NCBI Taxonomy" id="2056226"/>
    <lineage>
        <taxon>Bacteria</taxon>
        <taxon>Pseudomonadati</taxon>
        <taxon>Pseudomonadota</taxon>
        <taxon>Alphaproteobacteria</taxon>
        <taxon>Minwuiales</taxon>
        <taxon>Minwuiaceae</taxon>
        <taxon>Minwuia</taxon>
    </lineage>
</organism>
<protein>
    <recommendedName>
        <fullName evidence="2">histidine kinase</fullName>
        <ecNumber evidence="2">2.7.13.3</ecNumber>
    </recommendedName>
</protein>
<name>A0A2M9FYI8_9PROT</name>
<evidence type="ECO:0000259" key="3">
    <source>
        <dbReference type="Pfam" id="PF00512"/>
    </source>
</evidence>
<dbReference type="OrthoDB" id="7820300at2"/>
<evidence type="ECO:0000256" key="1">
    <source>
        <dbReference type="ARBA" id="ARBA00000085"/>
    </source>
</evidence>
<dbReference type="Pfam" id="PF00512">
    <property type="entry name" value="HisKA"/>
    <property type="match status" value="1"/>
</dbReference>
<proteinExistence type="predicted"/>
<dbReference type="AlphaFoldDB" id="A0A2M9FYI8"/>
<dbReference type="CDD" id="cd00082">
    <property type="entry name" value="HisKA"/>
    <property type="match status" value="1"/>
</dbReference>
<dbReference type="Gene3D" id="1.10.287.130">
    <property type="match status" value="1"/>
</dbReference>
<dbReference type="InterPro" id="IPR036097">
    <property type="entry name" value="HisK_dim/P_sf"/>
</dbReference>
<evidence type="ECO:0000256" key="2">
    <source>
        <dbReference type="ARBA" id="ARBA00012438"/>
    </source>
</evidence>
<feature type="domain" description="Signal transduction histidine kinase dimerisation/phosphoacceptor" evidence="3">
    <location>
        <begin position="13"/>
        <end position="66"/>
    </location>
</feature>
<dbReference type="Proteomes" id="UP000229498">
    <property type="component" value="Unassembled WGS sequence"/>
</dbReference>
<keyword evidence="5" id="KW-1185">Reference proteome</keyword>
<comment type="caution">
    <text evidence="4">The sequence shown here is derived from an EMBL/GenBank/DDBJ whole genome shotgun (WGS) entry which is preliminary data.</text>
</comment>
<dbReference type="GO" id="GO:0000155">
    <property type="term" value="F:phosphorelay sensor kinase activity"/>
    <property type="evidence" value="ECO:0007669"/>
    <property type="project" value="InterPro"/>
</dbReference>
<dbReference type="EC" id="2.7.13.3" evidence="2"/>